<dbReference type="AlphaFoldDB" id="A0A182S265"/>
<proteinExistence type="predicted"/>
<protein>
    <submittedName>
        <fullName evidence="1">Uncharacterized protein</fullName>
    </submittedName>
</protein>
<dbReference type="EnsemblMetazoa" id="AFUN014551-RA">
    <property type="protein sequence ID" value="AFUN014551-PA"/>
    <property type="gene ID" value="AFUN014551"/>
</dbReference>
<name>A0A182S265_ANOFN</name>
<reference evidence="1" key="1">
    <citation type="submission" date="2020-05" db="UniProtKB">
        <authorList>
            <consortium name="EnsemblMetazoa"/>
        </authorList>
    </citation>
    <scope>IDENTIFICATION</scope>
    <source>
        <strain evidence="1">FUMOZ</strain>
    </source>
</reference>
<organism evidence="1">
    <name type="scientific">Anopheles funestus</name>
    <name type="common">African malaria mosquito</name>
    <dbReference type="NCBI Taxonomy" id="62324"/>
    <lineage>
        <taxon>Eukaryota</taxon>
        <taxon>Metazoa</taxon>
        <taxon>Ecdysozoa</taxon>
        <taxon>Arthropoda</taxon>
        <taxon>Hexapoda</taxon>
        <taxon>Insecta</taxon>
        <taxon>Pterygota</taxon>
        <taxon>Neoptera</taxon>
        <taxon>Endopterygota</taxon>
        <taxon>Diptera</taxon>
        <taxon>Nematocera</taxon>
        <taxon>Culicoidea</taxon>
        <taxon>Culicidae</taxon>
        <taxon>Anophelinae</taxon>
        <taxon>Anopheles</taxon>
    </lineage>
</organism>
<dbReference type="VEuPathDB" id="VectorBase:AFUN014551"/>
<accession>A0A182S265</accession>
<evidence type="ECO:0000313" key="1">
    <source>
        <dbReference type="EnsemblMetazoa" id="AFUN014551-PA"/>
    </source>
</evidence>
<sequence length="32" mass="3899">MHFCVCSYYVQFVDGVSQERITTLKKQQKKFR</sequence>